<dbReference type="GO" id="GO:0042910">
    <property type="term" value="F:xenobiotic transmembrane transporter activity"/>
    <property type="evidence" value="ECO:0007669"/>
    <property type="project" value="TreeGrafter"/>
</dbReference>
<keyword evidence="4" id="KW-1185">Reference proteome</keyword>
<evidence type="ECO:0000313" key="5">
    <source>
        <dbReference type="Proteomes" id="UP000183868"/>
    </source>
</evidence>
<evidence type="ECO:0000313" key="4">
    <source>
        <dbReference type="Proteomes" id="UP000004671"/>
    </source>
</evidence>
<keyword evidence="1" id="KW-0812">Transmembrane</keyword>
<evidence type="ECO:0000256" key="1">
    <source>
        <dbReference type="SAM" id="Phobius"/>
    </source>
</evidence>
<dbReference type="Gene3D" id="3.30.2090.10">
    <property type="entry name" value="Multidrug efflux transporter AcrB TolC docking domain, DN and DC subdomains"/>
    <property type="match status" value="2"/>
</dbReference>
<dbReference type="Gene3D" id="1.20.1640.10">
    <property type="entry name" value="Multidrug efflux transporter AcrB transmembrane domain"/>
    <property type="match status" value="2"/>
</dbReference>
<feature type="transmembrane region" description="Helical" evidence="1">
    <location>
        <begin position="923"/>
        <end position="944"/>
    </location>
</feature>
<dbReference type="Gene3D" id="3.30.70.1440">
    <property type="entry name" value="Multidrug efflux transporter AcrB pore domain"/>
    <property type="match status" value="1"/>
</dbReference>
<protein>
    <submittedName>
        <fullName evidence="3">Acriflavin resistance protein</fullName>
    </submittedName>
    <submittedName>
        <fullName evidence="2">Hydrophobic/amphiphilic exporter-1, HAE1 family</fullName>
    </submittedName>
</protein>
<feature type="transmembrane region" description="Helical" evidence="1">
    <location>
        <begin position="1004"/>
        <end position="1023"/>
    </location>
</feature>
<feature type="transmembrane region" description="Helical" evidence="1">
    <location>
        <begin position="470"/>
        <end position="493"/>
    </location>
</feature>
<dbReference type="PRINTS" id="PR00702">
    <property type="entry name" value="ACRIFLAVINRP"/>
</dbReference>
<keyword evidence="1" id="KW-1133">Transmembrane helix</keyword>
<accession>H1XX85</accession>
<dbReference type="InParanoid" id="H1XX85"/>
<dbReference type="RefSeq" id="WP_006927874.1">
    <property type="nucleotide sequence ID" value="NZ_CM001402.1"/>
</dbReference>
<dbReference type="EMBL" id="CP018099">
    <property type="protein sequence ID" value="APF20677.1"/>
    <property type="molecule type" value="Genomic_DNA"/>
</dbReference>
<feature type="transmembrane region" description="Helical" evidence="1">
    <location>
        <begin position="965"/>
        <end position="984"/>
    </location>
</feature>
<feature type="transmembrane region" description="Helical" evidence="1">
    <location>
        <begin position="365"/>
        <end position="385"/>
    </location>
</feature>
<feature type="transmembrane region" description="Helical" evidence="1">
    <location>
        <begin position="436"/>
        <end position="458"/>
    </location>
</feature>
<evidence type="ECO:0000313" key="2">
    <source>
        <dbReference type="EMBL" id="APF20677.1"/>
    </source>
</evidence>
<feature type="transmembrane region" description="Helical" evidence="1">
    <location>
        <begin position="530"/>
        <end position="548"/>
    </location>
</feature>
<dbReference type="Gene3D" id="3.30.70.1430">
    <property type="entry name" value="Multidrug efflux transporter AcrB pore domain"/>
    <property type="match status" value="2"/>
</dbReference>
<dbReference type="SUPFAM" id="SSF82714">
    <property type="entry name" value="Multidrug efflux transporter AcrB TolC docking domain, DN and DC subdomains"/>
    <property type="match status" value="2"/>
</dbReference>
<sequence>MHEKKDKIGLLPRLALFRPVTVVMTLLALMVVGFIAYKQIPVELMPAGFSPPFLGVWIPYPNANPEEVEQFIARPIEEHVRTLKGVKSVETNSFTNGCWAFVRFVQGTDMDLAYSQLRDRLDRAKADLPEDVERIFIRKWSNDDEPIMWVALIPEKPLDDPYYFTEQIIKKPLERIDGVASVEIWGAEQKSILIYINQDAIKSYKINLYNVIESLRQDNFSMSSGYIRTGGQKIYVRTIGKFRSLDDIRNIPIKGTNIFLKDVADVIYDVPERQWIQRIDGQAAIQVGIYKEAMANTVKLCRQIEGRLNELLNDTRLTGFKMEVLFNQGHFIEESVNNLQKAGIWGGFFAFLVLYFFLRRFRMTMIVIVAIPLSILISLTIIYFIGWSMNLITMMGLMISIGMVVDNSIVVLENIYHKKEQGLDMKAAAAKGASEVSLAVTMATLTTVVVFLPLILMNDDVGFRFYMLRIGLPVIFSLLASLFVALVFIPLAASRIVSRRQVSEPPIIGRLNGYYQSTLRWVLTHRIESFLILMAILYSMTFAASHVGQTDNMEGNINDFRLMVDMPDNYTLEDAERVIKAVEDTIRAKAEVYKVRTIDVRYRQNFGRIHVFLVPEENEEWYEVIFRSLLSMFAGNDGNRMSRDEVVADVKKRLPQFAGVKYRTSWRQEGGDEAASVTVSLYGDDTRKLAQLAKEVERRISAIPEIISVETDQEKGQNEVHIIINREQARKYGISPRVITGTIMYALRGIQLPKFQTDEKEVAMLLQLREEDRENFEQLKNITFFSANGREIPLAVLAKLEVTKGFGEIHRENGKTYLSVKANTTSKDIAAVYAKIDQVMSGFKMPYGYSWSKGKRFFRLTESNQNMMFAIILSITFVFLLMGILFESFVLPLSVIVSIPFSFVGAFWILYLTDTPQDMMSQIGFIILIGIVVNNAIVLVDLVNRLRKQGKDRLTALIEGGRNRFRPILMTAFTTIGGLIPMAVGNTKMIGIPYAPMGRTIIGGLIFSTLVSLIAVPWAYTVFDDLRNYFKQLSLGILKSGAKVKAVEEGS</sequence>
<keyword evidence="1" id="KW-0472">Membrane</keyword>
<feature type="transmembrane region" description="Helical" evidence="1">
    <location>
        <begin position="867"/>
        <end position="886"/>
    </location>
</feature>
<organism evidence="3 4">
    <name type="scientific">Caldithrix abyssi DSM 13497</name>
    <dbReference type="NCBI Taxonomy" id="880073"/>
    <lineage>
        <taxon>Bacteria</taxon>
        <taxon>Pseudomonadati</taxon>
        <taxon>Calditrichota</taxon>
        <taxon>Calditrichia</taxon>
        <taxon>Calditrichales</taxon>
        <taxon>Calditrichaceae</taxon>
        <taxon>Caldithrix</taxon>
    </lineage>
</organism>
<dbReference type="KEGG" id="caby:Cabys_3932"/>
<dbReference type="AlphaFoldDB" id="H1XX85"/>
<dbReference type="HOGENOM" id="CLU_002755_1_2_0"/>
<feature type="transmembrane region" description="Helical" evidence="1">
    <location>
        <begin position="893"/>
        <end position="911"/>
    </location>
</feature>
<dbReference type="Proteomes" id="UP000004671">
    <property type="component" value="Chromosome"/>
</dbReference>
<dbReference type="InterPro" id="IPR027463">
    <property type="entry name" value="AcrB_DN_DC_subdom"/>
</dbReference>
<feature type="transmembrane region" description="Helical" evidence="1">
    <location>
        <begin position="20"/>
        <end position="37"/>
    </location>
</feature>
<feature type="transmembrane region" description="Helical" evidence="1">
    <location>
        <begin position="342"/>
        <end position="358"/>
    </location>
</feature>
<dbReference type="SUPFAM" id="SSF82866">
    <property type="entry name" value="Multidrug efflux transporter AcrB transmembrane domain"/>
    <property type="match status" value="2"/>
</dbReference>
<dbReference type="PANTHER" id="PTHR32063">
    <property type="match status" value="1"/>
</dbReference>
<feature type="transmembrane region" description="Helical" evidence="1">
    <location>
        <begin position="391"/>
        <end position="415"/>
    </location>
</feature>
<reference evidence="2 5" key="2">
    <citation type="submission" date="2016-11" db="EMBL/GenBank/DDBJ databases">
        <title>Genomic analysis of Caldithrix abyssi and proposal of a novel bacterial phylum Caldithrichaeota.</title>
        <authorList>
            <person name="Kublanov I."/>
            <person name="Sigalova O."/>
            <person name="Gavrilov S."/>
            <person name="Lebedinsky A."/>
            <person name="Ivanova N."/>
            <person name="Daum C."/>
            <person name="Reddy T."/>
            <person name="Klenk H.P."/>
            <person name="Goker M."/>
            <person name="Reva O."/>
            <person name="Miroshnichenko M."/>
            <person name="Kyprides N."/>
            <person name="Woyke T."/>
            <person name="Gelfand M."/>
        </authorList>
    </citation>
    <scope>NUCLEOTIDE SEQUENCE [LARGE SCALE GENOMIC DNA]</scope>
    <source>
        <strain evidence="2 5">LF13</strain>
    </source>
</reference>
<dbReference type="SUPFAM" id="SSF82693">
    <property type="entry name" value="Multidrug efflux transporter AcrB pore domain, PN1, PN2, PC1 and PC2 subdomains"/>
    <property type="match status" value="2"/>
</dbReference>
<dbReference type="eggNOG" id="COG0841">
    <property type="taxonomic scope" value="Bacteria"/>
</dbReference>
<dbReference type="STRING" id="880073.Cabys_3932"/>
<proteinExistence type="predicted"/>
<evidence type="ECO:0000313" key="3">
    <source>
        <dbReference type="EMBL" id="EHO40822.1"/>
    </source>
</evidence>
<dbReference type="InterPro" id="IPR001036">
    <property type="entry name" value="Acrflvin-R"/>
</dbReference>
<dbReference type="OrthoDB" id="220575at2"/>
<dbReference type="EMBL" id="CM001402">
    <property type="protein sequence ID" value="EHO40822.1"/>
    <property type="molecule type" value="Genomic_DNA"/>
</dbReference>
<gene>
    <name evidence="2" type="ORF">Cabys_3932</name>
    <name evidence="3" type="ORF">Calab_1196</name>
</gene>
<dbReference type="GO" id="GO:0005886">
    <property type="term" value="C:plasma membrane"/>
    <property type="evidence" value="ECO:0007669"/>
    <property type="project" value="TreeGrafter"/>
</dbReference>
<dbReference type="Pfam" id="PF00873">
    <property type="entry name" value="ACR_tran"/>
    <property type="match status" value="1"/>
</dbReference>
<name>H1XX85_CALAY</name>
<reference evidence="3 4" key="1">
    <citation type="submission" date="2011-09" db="EMBL/GenBank/DDBJ databases">
        <title>The permanent draft genome of Caldithrix abyssi DSM 13497.</title>
        <authorList>
            <consortium name="US DOE Joint Genome Institute (JGI-PGF)"/>
            <person name="Lucas S."/>
            <person name="Han J."/>
            <person name="Lapidus A."/>
            <person name="Bruce D."/>
            <person name="Goodwin L."/>
            <person name="Pitluck S."/>
            <person name="Peters L."/>
            <person name="Kyrpides N."/>
            <person name="Mavromatis K."/>
            <person name="Ivanova N."/>
            <person name="Mikhailova N."/>
            <person name="Chertkov O."/>
            <person name="Detter J.C."/>
            <person name="Tapia R."/>
            <person name="Han C."/>
            <person name="Land M."/>
            <person name="Hauser L."/>
            <person name="Markowitz V."/>
            <person name="Cheng J.-F."/>
            <person name="Hugenholtz P."/>
            <person name="Woyke T."/>
            <person name="Wu D."/>
            <person name="Spring S."/>
            <person name="Brambilla E."/>
            <person name="Klenk H.-P."/>
            <person name="Eisen J.A."/>
        </authorList>
    </citation>
    <scope>NUCLEOTIDE SEQUENCE [LARGE SCALE GENOMIC DNA]</scope>
    <source>
        <strain evidence="3 4">DSM 13497</strain>
    </source>
</reference>
<dbReference type="Gene3D" id="3.30.70.1320">
    <property type="entry name" value="Multidrug efflux transporter AcrB pore domain like"/>
    <property type="match status" value="1"/>
</dbReference>
<dbReference type="PaxDb" id="880073-Calab_1196"/>
<dbReference type="PANTHER" id="PTHR32063:SF73">
    <property type="entry name" value="RND SUPERFAMILY EFFLUX PUMP PERMEASE COMPONENT 1"/>
    <property type="match status" value="1"/>
</dbReference>
<dbReference type="Proteomes" id="UP000183868">
    <property type="component" value="Chromosome"/>
</dbReference>